<keyword evidence="3" id="KW-1185">Reference proteome</keyword>
<feature type="compositionally biased region" description="Acidic residues" evidence="1">
    <location>
        <begin position="90"/>
        <end position="109"/>
    </location>
</feature>
<evidence type="ECO:0000313" key="3">
    <source>
        <dbReference type="Proteomes" id="UP000540519"/>
    </source>
</evidence>
<sequence length="161" mass="18445">MIAIANGNEFQSSEYLEEFNTIYASITKNDDIYMVYILGYDISLGLANTKAIILWAVGEDFSTLKVDKTWDSPLIDFLHEGVIANYYESEVTDDNEDEDEDEDEDPNLEEVDNIYLKITAIDFENQKFSGEFSFAGKTEDGTSITVTDGKFTDYYFEYNEQ</sequence>
<feature type="region of interest" description="Disordered" evidence="1">
    <location>
        <begin position="89"/>
        <end position="109"/>
    </location>
</feature>
<protein>
    <submittedName>
        <fullName evidence="2">Uncharacterized protein</fullName>
    </submittedName>
</protein>
<organism evidence="2 3">
    <name type="scientific">Zobellia amurskyensis</name>
    <dbReference type="NCBI Taxonomy" id="248905"/>
    <lineage>
        <taxon>Bacteria</taxon>
        <taxon>Pseudomonadati</taxon>
        <taxon>Bacteroidota</taxon>
        <taxon>Flavobacteriia</taxon>
        <taxon>Flavobacteriales</taxon>
        <taxon>Flavobacteriaceae</taxon>
        <taxon>Zobellia</taxon>
    </lineage>
</organism>
<evidence type="ECO:0000256" key="1">
    <source>
        <dbReference type="SAM" id="MobiDB-lite"/>
    </source>
</evidence>
<gene>
    <name evidence="2" type="ORF">D9O36_15205</name>
</gene>
<dbReference type="AlphaFoldDB" id="A0A7X2ZVJ6"/>
<comment type="caution">
    <text evidence="2">The sequence shown here is derived from an EMBL/GenBank/DDBJ whole genome shotgun (WGS) entry which is preliminary data.</text>
</comment>
<dbReference type="Proteomes" id="UP000540519">
    <property type="component" value="Unassembled WGS sequence"/>
</dbReference>
<evidence type="ECO:0000313" key="2">
    <source>
        <dbReference type="EMBL" id="MUH37198.1"/>
    </source>
</evidence>
<name>A0A7X2ZVJ6_9FLAO</name>
<proteinExistence type="predicted"/>
<accession>A0A7X2ZVJ6</accession>
<reference evidence="2 3" key="1">
    <citation type="journal article" date="2019" name="Mar. Drugs">
        <title>Comparative Genomics and CAZyme Genome Repertoires of Marine Zobellia amurskyensis KMM 3526(T) and Zobellia laminariae KMM 3676(T).</title>
        <authorList>
            <person name="Chernysheva N."/>
            <person name="Bystritskaya E."/>
            <person name="Stenkova A."/>
            <person name="Golovkin I."/>
            <person name="Nedashkovskaya O."/>
            <person name="Isaeva M."/>
        </authorList>
    </citation>
    <scope>NUCLEOTIDE SEQUENCE [LARGE SCALE GENOMIC DNA]</scope>
    <source>
        <strain evidence="2 3">KMM 3526</strain>
    </source>
</reference>
<dbReference type="EMBL" id="RCNR01000034">
    <property type="protein sequence ID" value="MUH37198.1"/>
    <property type="molecule type" value="Genomic_DNA"/>
</dbReference>